<dbReference type="Proteomes" id="UP000002432">
    <property type="component" value="Chromosome"/>
</dbReference>
<dbReference type="HOGENOM" id="CLU_1170202_0_0_0"/>
<dbReference type="EMBL" id="CP000360">
    <property type="protein sequence ID" value="ABF43372.1"/>
    <property type="molecule type" value="Genomic_DNA"/>
</dbReference>
<gene>
    <name evidence="1" type="ordered locus">Acid345_4372</name>
</gene>
<dbReference type="Gene3D" id="1.10.260.40">
    <property type="entry name" value="lambda repressor-like DNA-binding domains"/>
    <property type="match status" value="1"/>
</dbReference>
<protein>
    <submittedName>
        <fullName evidence="1">Uncharacterized protein</fullName>
    </submittedName>
</protein>
<sequence length="238" mass="27166">MLGFLELQEQLRRLLRSRIDQGELTGMMLAEKTGFRQAHISNFLNHKRGLSFDAVDRILAAEDLSVLDLVPADDINSRASIPPPPEDEYANILLVSPQRAFQPQVHAREVLEVLKFKQTFLRRMKAEPSRQRATWLRFVMMKTSRACTEAMSPRVGPGCTVLLDRHYNSLTAYRKGEKTMYAIRVGGDTIVRYAHRDDDMLVLEPESRDARTRILHIPSDLTAEDLIVGRVAYVSMET</sequence>
<proteinExistence type="predicted"/>
<reference evidence="1 2" key="1">
    <citation type="journal article" date="2009" name="Appl. Environ. Microbiol.">
        <title>Three genomes from the phylum Acidobacteria provide insight into the lifestyles of these microorganisms in soils.</title>
        <authorList>
            <person name="Ward N.L."/>
            <person name="Challacombe J.F."/>
            <person name="Janssen P.H."/>
            <person name="Henrissat B."/>
            <person name="Coutinho P.M."/>
            <person name="Wu M."/>
            <person name="Xie G."/>
            <person name="Haft D.H."/>
            <person name="Sait M."/>
            <person name="Badger J."/>
            <person name="Barabote R.D."/>
            <person name="Bradley B."/>
            <person name="Brettin T.S."/>
            <person name="Brinkac L.M."/>
            <person name="Bruce D."/>
            <person name="Creasy T."/>
            <person name="Daugherty S.C."/>
            <person name="Davidsen T.M."/>
            <person name="DeBoy R.T."/>
            <person name="Detter J.C."/>
            <person name="Dodson R.J."/>
            <person name="Durkin A.S."/>
            <person name="Ganapathy A."/>
            <person name="Gwinn-Giglio M."/>
            <person name="Han C.S."/>
            <person name="Khouri H."/>
            <person name="Kiss H."/>
            <person name="Kothari S.P."/>
            <person name="Madupu R."/>
            <person name="Nelson K.E."/>
            <person name="Nelson W.C."/>
            <person name="Paulsen I."/>
            <person name="Penn K."/>
            <person name="Ren Q."/>
            <person name="Rosovitz M.J."/>
            <person name="Selengut J.D."/>
            <person name="Shrivastava S."/>
            <person name="Sullivan S.A."/>
            <person name="Tapia R."/>
            <person name="Thompson L.S."/>
            <person name="Watkins K.L."/>
            <person name="Yang Q."/>
            <person name="Yu C."/>
            <person name="Zafar N."/>
            <person name="Zhou L."/>
            <person name="Kuske C.R."/>
        </authorList>
    </citation>
    <scope>NUCLEOTIDE SEQUENCE [LARGE SCALE GENOMIC DNA]</scope>
    <source>
        <strain evidence="1 2">Ellin345</strain>
    </source>
</reference>
<accession>Q1IIC8</accession>
<dbReference type="RefSeq" id="WP_011525169.1">
    <property type="nucleotide sequence ID" value="NC_008009.1"/>
</dbReference>
<name>Q1IIC8_KORVE</name>
<dbReference type="SUPFAM" id="SSF47413">
    <property type="entry name" value="lambda repressor-like DNA-binding domains"/>
    <property type="match status" value="1"/>
</dbReference>
<organism evidence="1 2">
    <name type="scientific">Koribacter versatilis (strain Ellin345)</name>
    <dbReference type="NCBI Taxonomy" id="204669"/>
    <lineage>
        <taxon>Bacteria</taxon>
        <taxon>Pseudomonadati</taxon>
        <taxon>Acidobacteriota</taxon>
        <taxon>Terriglobia</taxon>
        <taxon>Terriglobales</taxon>
        <taxon>Candidatus Korobacteraceae</taxon>
        <taxon>Candidatus Korobacter</taxon>
    </lineage>
</organism>
<dbReference type="AlphaFoldDB" id="Q1IIC8"/>
<evidence type="ECO:0000313" key="2">
    <source>
        <dbReference type="Proteomes" id="UP000002432"/>
    </source>
</evidence>
<dbReference type="CDD" id="cd00093">
    <property type="entry name" value="HTH_XRE"/>
    <property type="match status" value="1"/>
</dbReference>
<dbReference type="OrthoDB" id="129783at2"/>
<dbReference type="KEGG" id="aba:Acid345_4372"/>
<keyword evidence="2" id="KW-1185">Reference proteome</keyword>
<dbReference type="InterPro" id="IPR010982">
    <property type="entry name" value="Lambda_DNA-bd_dom_sf"/>
</dbReference>
<evidence type="ECO:0000313" key="1">
    <source>
        <dbReference type="EMBL" id="ABF43372.1"/>
    </source>
</evidence>
<dbReference type="InterPro" id="IPR001387">
    <property type="entry name" value="Cro/C1-type_HTH"/>
</dbReference>
<dbReference type="EnsemblBacteria" id="ABF43372">
    <property type="protein sequence ID" value="ABF43372"/>
    <property type="gene ID" value="Acid345_4372"/>
</dbReference>
<dbReference type="GO" id="GO:0003677">
    <property type="term" value="F:DNA binding"/>
    <property type="evidence" value="ECO:0007669"/>
    <property type="project" value="InterPro"/>
</dbReference>
<dbReference type="eggNOG" id="COG2932">
    <property type="taxonomic scope" value="Bacteria"/>
</dbReference>